<evidence type="ECO:0000256" key="1">
    <source>
        <dbReference type="SAM" id="MobiDB-lite"/>
    </source>
</evidence>
<evidence type="ECO:0000313" key="3">
    <source>
        <dbReference type="EMBL" id="KAL3684508.1"/>
    </source>
</evidence>
<proteinExistence type="predicted"/>
<comment type="caution">
    <text evidence="3">The sequence shown here is derived from an EMBL/GenBank/DDBJ whole genome shotgun (WGS) entry which is preliminary data.</text>
</comment>
<evidence type="ECO:0000313" key="4">
    <source>
        <dbReference type="Proteomes" id="UP001633002"/>
    </source>
</evidence>
<feature type="region of interest" description="Disordered" evidence="1">
    <location>
        <begin position="118"/>
        <end position="199"/>
    </location>
</feature>
<feature type="compositionally biased region" description="Basic and acidic residues" evidence="1">
    <location>
        <begin position="58"/>
        <end position="69"/>
    </location>
</feature>
<reference evidence="3 4" key="1">
    <citation type="submission" date="2024-09" db="EMBL/GenBank/DDBJ databases">
        <title>Chromosome-scale assembly of Riccia sorocarpa.</title>
        <authorList>
            <person name="Paukszto L."/>
        </authorList>
    </citation>
    <scope>NUCLEOTIDE SEQUENCE [LARGE SCALE GENOMIC DNA]</scope>
    <source>
        <strain evidence="3">LP-2024</strain>
        <tissue evidence="3">Aerial parts of the thallus</tissue>
    </source>
</reference>
<name>A0ABD3GZF2_9MARC</name>
<feature type="transmembrane region" description="Helical" evidence="2">
    <location>
        <begin position="204"/>
        <end position="233"/>
    </location>
</feature>
<keyword evidence="2" id="KW-1133">Transmembrane helix</keyword>
<dbReference type="AlphaFoldDB" id="A0ABD3GZF2"/>
<feature type="region of interest" description="Disordered" evidence="1">
    <location>
        <begin position="58"/>
        <end position="84"/>
    </location>
</feature>
<evidence type="ECO:0008006" key="5">
    <source>
        <dbReference type="Google" id="ProtNLM"/>
    </source>
</evidence>
<dbReference type="Proteomes" id="UP001633002">
    <property type="component" value="Unassembled WGS sequence"/>
</dbReference>
<gene>
    <name evidence="3" type="ORF">R1sor_002530</name>
</gene>
<sequence>MLGLSAEEFRAVLREHDEESLLSRLFQPQWTFRISIQKSSGNNQRYLRIDSIEKREERVDGRKQDERQVSAKANDTDSDLDDFTPRSQRSFLASQRSFLAFQKLKQKATVRKINNPIFSGTTDLEEDDDMSVVESSSATSPVKKNRDRVYDKKAVKKSSSRQESSGVHVDINPVNPVISEGTSRPKSIQSPKNSSPAESKTDGLVLQAFALGFVAGISFSTLTLAPAFGFAVWKLCMHRSVSKKEYSIGIGSKSRLREDNGLFMGSTGADSELFFQQTKGSNLQGR</sequence>
<evidence type="ECO:0000256" key="2">
    <source>
        <dbReference type="SAM" id="Phobius"/>
    </source>
</evidence>
<keyword evidence="4" id="KW-1185">Reference proteome</keyword>
<keyword evidence="2" id="KW-0472">Membrane</keyword>
<dbReference type="EMBL" id="JBJQOH010000006">
    <property type="protein sequence ID" value="KAL3684508.1"/>
    <property type="molecule type" value="Genomic_DNA"/>
</dbReference>
<accession>A0ABD3GZF2</accession>
<organism evidence="3 4">
    <name type="scientific">Riccia sorocarpa</name>
    <dbReference type="NCBI Taxonomy" id="122646"/>
    <lineage>
        <taxon>Eukaryota</taxon>
        <taxon>Viridiplantae</taxon>
        <taxon>Streptophyta</taxon>
        <taxon>Embryophyta</taxon>
        <taxon>Marchantiophyta</taxon>
        <taxon>Marchantiopsida</taxon>
        <taxon>Marchantiidae</taxon>
        <taxon>Marchantiales</taxon>
        <taxon>Ricciaceae</taxon>
        <taxon>Riccia</taxon>
    </lineage>
</organism>
<protein>
    <recommendedName>
        <fullName evidence="5">Transmembrane protein</fullName>
    </recommendedName>
</protein>
<feature type="compositionally biased region" description="Polar residues" evidence="1">
    <location>
        <begin position="180"/>
        <end position="198"/>
    </location>
</feature>
<keyword evidence="2" id="KW-0812">Transmembrane</keyword>